<dbReference type="eggNOG" id="ENOG502Z7KX">
    <property type="taxonomic scope" value="Bacteria"/>
</dbReference>
<evidence type="ECO:0000313" key="2">
    <source>
        <dbReference type="Proteomes" id="UP000024836"/>
    </source>
</evidence>
<dbReference type="PANTHER" id="PTHR41260:SF1">
    <property type="entry name" value="PROTEIN ECSC"/>
    <property type="match status" value="1"/>
</dbReference>
<sequence>MIVAPQLERQLDDLARRYRRAGNPGLQLLVMLGGQAENLLERLPDSAKGRLEEATLRALQIATDAAAGSRAGAVPDGPDWAHALATTAMGAAGGMGGLPTALAELPVTTTTLLRAIQSIAAQHGFDTDDPDIRAACLQVFAAAGPLAEDDGADMGFLAVRVTLTGPATQTLLTRIAPKLAAALGKKLAAQTVPVIGAAAGAAANLAFTRYYQEIAHVSFGLKALARDTGQPEALLTDALRSRMAPVGIKR</sequence>
<dbReference type="EMBL" id="AQQY01000013">
    <property type="protein sequence ID" value="KCV80918.1"/>
    <property type="molecule type" value="Genomic_DNA"/>
</dbReference>
<evidence type="ECO:0008006" key="3">
    <source>
        <dbReference type="Google" id="ProtNLM"/>
    </source>
</evidence>
<dbReference type="Pfam" id="PF12787">
    <property type="entry name" value="EcsC"/>
    <property type="match status" value="1"/>
</dbReference>
<organism evidence="1 2">
    <name type="scientific">Actibacterium atlanticum</name>
    <dbReference type="NCBI Taxonomy" id="1461693"/>
    <lineage>
        <taxon>Bacteria</taxon>
        <taxon>Pseudomonadati</taxon>
        <taxon>Pseudomonadota</taxon>
        <taxon>Alphaproteobacteria</taxon>
        <taxon>Rhodobacterales</taxon>
        <taxon>Roseobacteraceae</taxon>
        <taxon>Actibacterium</taxon>
    </lineage>
</organism>
<comment type="caution">
    <text evidence="1">The sequence shown here is derived from an EMBL/GenBank/DDBJ whole genome shotgun (WGS) entry which is preliminary data.</text>
</comment>
<evidence type="ECO:0000313" key="1">
    <source>
        <dbReference type="EMBL" id="KCV80918.1"/>
    </source>
</evidence>
<reference evidence="1 2" key="1">
    <citation type="submission" date="2013-04" db="EMBL/GenBank/DDBJ databases">
        <title>Shimia sp. 22II-S11-Z10 Genome Sequencing.</title>
        <authorList>
            <person name="Lai Q."/>
            <person name="Li G."/>
            <person name="Shao Z."/>
        </authorList>
    </citation>
    <scope>NUCLEOTIDE SEQUENCE [LARGE SCALE GENOMIC DNA]</scope>
    <source>
        <strain evidence="2">22II-S11-Z10</strain>
    </source>
</reference>
<name>A0A058ZH51_9RHOB</name>
<protein>
    <recommendedName>
        <fullName evidence="3">Protein EcsC</fullName>
    </recommendedName>
</protein>
<keyword evidence="2" id="KW-1185">Reference proteome</keyword>
<dbReference type="Proteomes" id="UP000024836">
    <property type="component" value="Unassembled WGS sequence"/>
</dbReference>
<proteinExistence type="predicted"/>
<dbReference type="PANTHER" id="PTHR41260">
    <property type="entry name" value="PROTEIN ECSC"/>
    <property type="match status" value="1"/>
</dbReference>
<dbReference type="STRING" id="1461693.ATO10_14744"/>
<dbReference type="AlphaFoldDB" id="A0A058ZH51"/>
<accession>A0A058ZH51</accession>
<gene>
    <name evidence="1" type="ORF">ATO10_14744</name>
</gene>
<dbReference type="InterPro" id="IPR024787">
    <property type="entry name" value="EcsC"/>
</dbReference>
<dbReference type="PATRIC" id="fig|1461693.3.peg.2977"/>